<evidence type="ECO:0000256" key="5">
    <source>
        <dbReference type="ARBA" id="ARBA00022912"/>
    </source>
</evidence>
<dbReference type="EC" id="3.1.3.48" evidence="2"/>
<dbReference type="Pfam" id="PF00782">
    <property type="entry name" value="DSPc"/>
    <property type="match status" value="1"/>
</dbReference>
<keyword evidence="3" id="KW-0132">Cell division</keyword>
<evidence type="ECO:0000256" key="7">
    <source>
        <dbReference type="SAM" id="MobiDB-lite"/>
    </source>
</evidence>
<dbReference type="CDD" id="cd14499">
    <property type="entry name" value="CDC14_C"/>
    <property type="match status" value="1"/>
</dbReference>
<protein>
    <recommendedName>
        <fullName evidence="2">protein-tyrosine-phosphatase</fullName>
        <ecNumber evidence="2">3.1.3.48</ecNumber>
    </recommendedName>
</protein>
<comment type="similarity">
    <text evidence="1">Belongs to the protein-tyrosine phosphatase family. Non-receptor class CDC14 subfamily.</text>
</comment>
<evidence type="ECO:0000313" key="10">
    <source>
        <dbReference type="EMBL" id="CAH1108532.1"/>
    </source>
</evidence>
<feature type="region of interest" description="Disordered" evidence="7">
    <location>
        <begin position="430"/>
        <end position="486"/>
    </location>
</feature>
<dbReference type="GO" id="GO:0004725">
    <property type="term" value="F:protein tyrosine phosphatase activity"/>
    <property type="evidence" value="ECO:0007669"/>
    <property type="project" value="UniProtKB-EC"/>
</dbReference>
<dbReference type="OrthoDB" id="266663at2759"/>
<dbReference type="Pfam" id="PF14671">
    <property type="entry name" value="DSPn"/>
    <property type="match status" value="1"/>
</dbReference>
<dbReference type="InterPro" id="IPR029021">
    <property type="entry name" value="Prot-tyrosine_phosphatase-like"/>
</dbReference>
<dbReference type="InterPro" id="IPR000340">
    <property type="entry name" value="Dual-sp_phosphatase_cat-dom"/>
</dbReference>
<evidence type="ECO:0000256" key="1">
    <source>
        <dbReference type="ARBA" id="ARBA00007315"/>
    </source>
</evidence>
<evidence type="ECO:0000256" key="2">
    <source>
        <dbReference type="ARBA" id="ARBA00013064"/>
    </source>
</evidence>
<keyword evidence="5" id="KW-0904">Protein phosphatase</keyword>
<name>A0A9P0GGM3_9CUCU</name>
<dbReference type="PROSITE" id="PS00383">
    <property type="entry name" value="TYR_PHOSPHATASE_1"/>
    <property type="match status" value="1"/>
</dbReference>
<reference evidence="10" key="1">
    <citation type="submission" date="2022-01" db="EMBL/GenBank/DDBJ databases">
        <authorList>
            <person name="King R."/>
        </authorList>
    </citation>
    <scope>NUCLEOTIDE SEQUENCE</scope>
</reference>
<evidence type="ECO:0000259" key="8">
    <source>
        <dbReference type="PROSITE" id="PS50054"/>
    </source>
</evidence>
<evidence type="ECO:0000313" key="11">
    <source>
        <dbReference type="Proteomes" id="UP001153636"/>
    </source>
</evidence>
<keyword evidence="4" id="KW-0378">Hydrolase</keyword>
<dbReference type="InterPro" id="IPR050561">
    <property type="entry name" value="PTP"/>
</dbReference>
<dbReference type="InterPro" id="IPR016130">
    <property type="entry name" value="Tyr_Pase_AS"/>
</dbReference>
<dbReference type="PROSITE" id="PS50056">
    <property type="entry name" value="TYR_PHOSPHATASE_2"/>
    <property type="match status" value="1"/>
</dbReference>
<organism evidence="10 11">
    <name type="scientific">Psylliodes chrysocephalus</name>
    <dbReference type="NCBI Taxonomy" id="3402493"/>
    <lineage>
        <taxon>Eukaryota</taxon>
        <taxon>Metazoa</taxon>
        <taxon>Ecdysozoa</taxon>
        <taxon>Arthropoda</taxon>
        <taxon>Hexapoda</taxon>
        <taxon>Insecta</taxon>
        <taxon>Pterygota</taxon>
        <taxon>Neoptera</taxon>
        <taxon>Endopterygota</taxon>
        <taxon>Coleoptera</taxon>
        <taxon>Polyphaga</taxon>
        <taxon>Cucujiformia</taxon>
        <taxon>Chrysomeloidea</taxon>
        <taxon>Chrysomelidae</taxon>
        <taxon>Galerucinae</taxon>
        <taxon>Alticini</taxon>
        <taxon>Psylliodes</taxon>
    </lineage>
</organism>
<dbReference type="InterPro" id="IPR044506">
    <property type="entry name" value="CDC14_C"/>
</dbReference>
<accession>A0A9P0GGM3</accession>
<evidence type="ECO:0000256" key="6">
    <source>
        <dbReference type="ARBA" id="ARBA00023306"/>
    </source>
</evidence>
<sequence>MDKFTNTPKEVDNYVEILSKQLYFAVLKDKQIVKLKNNATTLFFCIDDELLYENYYNDFGPLNISCLYKYSYKLKKYLQFANGTKSVVHYTCDNPERKTNAACLMGCFCVMYLNFHPKEIWCILQEMGPYKHYLDASQQICGFNLKVPDCIQAMQKSVTYNFINFDDFNVVEYDLYNKLQYGDMNWLLPRKFLAFIGPADNNTAHPPEFYVKYFLKNDVKTIIRLNNPLYNPQVFTQLGIQHFDLIFPDGSTPPKEILLKFLTIAEMAPAAIGVHCKAGLGRTGSLIGAYIIKHYMLTAREAIAWMRLCRPGSVIGQQQMWLEKLETWLWKMGSQYRVRQYGADKIPKHKYGVYSKEWPTERERIICDARRKIQVTFTNSQMEKLSMKKQVSSSIDSFTRSIQCSKKAIPPEKSFKSLVKFVTEARSQKATHLGQETKKLGNTFPQNSAGGYKSDAHGSNHHRKPEKSQTSNLDKQHKQMTQGDKLNRIKATWENKTYDDMYRPHSENQKYRGFMGTVS</sequence>
<feature type="domain" description="Tyrosine-protein phosphatase" evidence="8">
    <location>
        <begin position="183"/>
        <end position="334"/>
    </location>
</feature>
<feature type="domain" description="Tyrosine specific protein phosphatases" evidence="9">
    <location>
        <begin position="259"/>
        <end position="321"/>
    </location>
</feature>
<feature type="compositionally biased region" description="Polar residues" evidence="7">
    <location>
        <begin position="468"/>
        <end position="484"/>
    </location>
</feature>
<dbReference type="AlphaFoldDB" id="A0A9P0GGM3"/>
<dbReference type="PANTHER" id="PTHR23339">
    <property type="entry name" value="TYROSINE SPECIFIC PROTEIN PHOSPHATASE AND DUAL SPECIFICITY PROTEIN PHOSPHATASE"/>
    <property type="match status" value="1"/>
</dbReference>
<dbReference type="Proteomes" id="UP001153636">
    <property type="component" value="Chromosome 3"/>
</dbReference>
<dbReference type="SUPFAM" id="SSF52799">
    <property type="entry name" value="(Phosphotyrosine protein) phosphatases II"/>
    <property type="match status" value="2"/>
</dbReference>
<dbReference type="Gene3D" id="3.90.190.10">
    <property type="entry name" value="Protein tyrosine phosphatase superfamily"/>
    <property type="match status" value="2"/>
</dbReference>
<dbReference type="FunFam" id="3.90.190.10:FF:000006">
    <property type="entry name" value="Dual specificity protein phosphatase CDC14B"/>
    <property type="match status" value="1"/>
</dbReference>
<dbReference type="InterPro" id="IPR029260">
    <property type="entry name" value="DSPn"/>
</dbReference>
<dbReference type="EMBL" id="OV651815">
    <property type="protein sequence ID" value="CAH1108532.1"/>
    <property type="molecule type" value="Genomic_DNA"/>
</dbReference>
<proteinExistence type="inferred from homology"/>
<evidence type="ECO:0000259" key="9">
    <source>
        <dbReference type="PROSITE" id="PS50056"/>
    </source>
</evidence>
<keyword evidence="11" id="KW-1185">Reference proteome</keyword>
<evidence type="ECO:0000256" key="4">
    <source>
        <dbReference type="ARBA" id="ARBA00022801"/>
    </source>
</evidence>
<dbReference type="CDD" id="cd17657">
    <property type="entry name" value="CDC14_N"/>
    <property type="match status" value="1"/>
</dbReference>
<dbReference type="InterPro" id="IPR020422">
    <property type="entry name" value="TYR_PHOSPHATASE_DUAL_dom"/>
</dbReference>
<gene>
    <name evidence="10" type="ORF">PSYICH_LOCUS9254</name>
</gene>
<evidence type="ECO:0000256" key="3">
    <source>
        <dbReference type="ARBA" id="ARBA00022618"/>
    </source>
</evidence>
<keyword evidence="6" id="KW-0131">Cell cycle</keyword>
<dbReference type="InterPro" id="IPR000387">
    <property type="entry name" value="Tyr_Pase_dom"/>
</dbReference>
<dbReference type="PROSITE" id="PS50054">
    <property type="entry name" value="TYR_PHOSPHATASE_DUAL"/>
    <property type="match status" value="1"/>
</dbReference>
<dbReference type="SMART" id="SM00195">
    <property type="entry name" value="DSPc"/>
    <property type="match status" value="1"/>
</dbReference>
<dbReference type="GO" id="GO:0051301">
    <property type="term" value="P:cell division"/>
    <property type="evidence" value="ECO:0007669"/>
    <property type="project" value="UniProtKB-KW"/>
</dbReference>